<protein>
    <submittedName>
        <fullName evidence="1">SPRY-domain-containing protein</fullName>
    </submittedName>
</protein>
<dbReference type="InterPro" id="IPR013320">
    <property type="entry name" value="ConA-like_dom_sf"/>
</dbReference>
<evidence type="ECO:0000313" key="1">
    <source>
        <dbReference type="EMBL" id="KAF0557532.1"/>
    </source>
</evidence>
<gene>
    <name evidence="1" type="ORF">F8M41_013299</name>
</gene>
<dbReference type="SUPFAM" id="SSF49899">
    <property type="entry name" value="Concanavalin A-like lectins/glucanases"/>
    <property type="match status" value="1"/>
</dbReference>
<dbReference type="OrthoDB" id="25503at2759"/>
<dbReference type="InterPro" id="IPR043136">
    <property type="entry name" value="B30.2/SPRY_sf"/>
</dbReference>
<reference evidence="1 2" key="1">
    <citation type="journal article" date="2019" name="Environ. Microbiol.">
        <title>At the nexus of three kingdoms: the genome of the mycorrhizal fungus Gigaspora margarita provides insights into plant, endobacterial and fungal interactions.</title>
        <authorList>
            <person name="Venice F."/>
            <person name="Ghignone S."/>
            <person name="Salvioli di Fossalunga A."/>
            <person name="Amselem J."/>
            <person name="Novero M."/>
            <person name="Xianan X."/>
            <person name="Sedzielewska Toro K."/>
            <person name="Morin E."/>
            <person name="Lipzen A."/>
            <person name="Grigoriev I.V."/>
            <person name="Henrissat B."/>
            <person name="Martin F.M."/>
            <person name="Bonfante P."/>
        </authorList>
    </citation>
    <scope>NUCLEOTIDE SEQUENCE [LARGE SCALE GENOMIC DNA]</scope>
    <source>
        <strain evidence="1 2">BEG34</strain>
    </source>
</reference>
<dbReference type="AlphaFoldDB" id="A0A8H4EUZ8"/>
<sequence>MKSPTKWNVSGISRHLNVNDCIVNYIGPGKKWLDSAMIRTDHPIPQCELFYFEVNIINGGEDGIIGIGFCTKESKLDTMPGWGNNSWGYRGKCDECLYPDSGLNKDDALTLRYQGEALYMMGCYVRSLKTFEKLLKIKSNDVWALKACEEVRREQMQDELGMEMFYYMKQNCPEEDEEKEERVKEIKKIMNINEKIMEDKQIEKLIDSFLTKGIQNFKISEYMGNVNKDNESLMDRLMLMMQKPIILFAWKIQLIIKNLAKEEKKNLEKILKMSLENLFELCHDGRCKEKLNEKIENFDDFIYYESDFFKRILNIREDEDGNYNILISTRKEIIEKRVKCFSRRRRDNGIST</sequence>
<dbReference type="EMBL" id="WTPW01000028">
    <property type="protein sequence ID" value="KAF0557532.1"/>
    <property type="molecule type" value="Genomic_DNA"/>
</dbReference>
<dbReference type="Proteomes" id="UP000439903">
    <property type="component" value="Unassembled WGS sequence"/>
</dbReference>
<organism evidence="1 2">
    <name type="scientific">Gigaspora margarita</name>
    <dbReference type="NCBI Taxonomy" id="4874"/>
    <lineage>
        <taxon>Eukaryota</taxon>
        <taxon>Fungi</taxon>
        <taxon>Fungi incertae sedis</taxon>
        <taxon>Mucoromycota</taxon>
        <taxon>Glomeromycotina</taxon>
        <taxon>Glomeromycetes</taxon>
        <taxon>Diversisporales</taxon>
        <taxon>Gigasporaceae</taxon>
        <taxon>Gigaspora</taxon>
    </lineage>
</organism>
<comment type="caution">
    <text evidence="1">The sequence shown here is derived from an EMBL/GenBank/DDBJ whole genome shotgun (WGS) entry which is preliminary data.</text>
</comment>
<dbReference type="Gene3D" id="2.60.120.920">
    <property type="match status" value="1"/>
</dbReference>
<keyword evidence="2" id="KW-1185">Reference proteome</keyword>
<accession>A0A8H4EUZ8</accession>
<proteinExistence type="predicted"/>
<name>A0A8H4EUZ8_GIGMA</name>
<dbReference type="SUPFAM" id="SSF48452">
    <property type="entry name" value="TPR-like"/>
    <property type="match status" value="1"/>
</dbReference>
<evidence type="ECO:0000313" key="2">
    <source>
        <dbReference type="Proteomes" id="UP000439903"/>
    </source>
</evidence>
<dbReference type="InterPro" id="IPR011990">
    <property type="entry name" value="TPR-like_helical_dom_sf"/>
</dbReference>